<dbReference type="eggNOG" id="COG4796">
    <property type="taxonomic scope" value="Bacteria"/>
</dbReference>
<dbReference type="PANTHER" id="PTHR30604">
    <property type="entry name" value="PROTEIN TRANSPORT PROTEIN HOFQ"/>
    <property type="match status" value="1"/>
</dbReference>
<dbReference type="GO" id="GO:0009279">
    <property type="term" value="C:cell outer membrane"/>
    <property type="evidence" value="ECO:0007669"/>
    <property type="project" value="UniProtKB-SubCell"/>
</dbReference>
<comment type="subcellular location">
    <subcellularLocation>
        <location evidence="8">Cell outer membrane</location>
    </subcellularLocation>
    <subcellularLocation>
        <location evidence="1">Membrane</location>
    </subcellularLocation>
</comment>
<dbReference type="InterPro" id="IPR013355">
    <property type="entry name" value="Pilus_4_PilQ"/>
</dbReference>
<comment type="caution">
    <text evidence="13">The sequence shown here is derived from an EMBL/GenBank/DDBJ whole genome shotgun (WGS) entry which is preliminary data.</text>
</comment>
<reference evidence="13 14" key="1">
    <citation type="journal article" date="2013" name="Genome Announc.">
        <title>Draft genome sequences for three mercury-methylating, sulfate-reducing bacteria.</title>
        <authorList>
            <person name="Brown S.D."/>
            <person name="Hurt R.A.Jr."/>
            <person name="Gilmour C.C."/>
            <person name="Elias D.A."/>
        </authorList>
    </citation>
    <scope>NUCLEOTIDE SEQUENCE [LARGE SCALE GENOMIC DNA]</scope>
    <source>
        <strain evidence="13 14">DSM 2059</strain>
    </source>
</reference>
<dbReference type="PANTHER" id="PTHR30604:SF1">
    <property type="entry name" value="DNA UTILIZATION PROTEIN HOFQ"/>
    <property type="match status" value="1"/>
</dbReference>
<keyword evidence="4" id="KW-0732">Signal</keyword>
<dbReference type="Pfam" id="PF00263">
    <property type="entry name" value="Secretin"/>
    <property type="match status" value="1"/>
</dbReference>
<dbReference type="PATRIC" id="fig|1121405.3.peg.1896"/>
<dbReference type="InterPro" id="IPR049371">
    <property type="entry name" value="GspD-like_N0"/>
</dbReference>
<dbReference type="Gene3D" id="3.30.1370.120">
    <property type="match status" value="1"/>
</dbReference>
<dbReference type="Pfam" id="PF11741">
    <property type="entry name" value="AMIN"/>
    <property type="match status" value="2"/>
</dbReference>
<dbReference type="Pfam" id="PF21305">
    <property type="entry name" value="type_II_gspD_N0"/>
    <property type="match status" value="1"/>
</dbReference>
<feature type="domain" description="AMIN" evidence="11">
    <location>
        <begin position="191"/>
        <end position="287"/>
    </location>
</feature>
<sequence>MKCNPRKITPIGSLFLSFLVLMCIGHGTVVAETGMSMDVPPIDDSRIEGVKARRFPSATQLESVYAARQGKGLKVFVGADGMIADYKAFTVDDPPRIVFDLFHIKSPYDQEKVIPVDTEWVQRIRYAGETDKVRIILETNQRHLIEYKADPVENGLLIQVGAGADQLTMNPVAAAPVQKTTDVKLAGITRIDFIGAETGESVLVVETTRPVKYETQAAGDNRLTLQLFNTRLPDHRKRPLITDRFKSAVDEITPKTQASNPNTALFDIKLREAVPYSIEQEGNALEIRFDASVVPPRPLAGIAAAEKKQLPPPTSGIIADKMDKPKGMEPIKTAAAPLPEPMPSSVPDLDLEEDLGVIDDLPVYTGERIALDFYETDIKNVFRILREVSARNFAIDKDVTGKVTLTLAEPVPWDQILDLILKMNKLGKTVEGNIIRIATRATLAEEAQLRRESRAAELAARDQQQQLEPLFTEYLPVNYSNAGKEIRPHIEKMLTLDRGNVSVDERTNMIIITDTAEKIKKARELISKLDRVTPQVIIEGRVVEASTNFTKEIGTTWQAGIGVQQVGTGVTQEPDDSAVNIGGATDTVTDTVNDRVGVGPQKGYNDLGGTYGYNMAVDFPIAASDYGSIGFNFMRIAGTPFLLNAKLHAMESQGEAKIVSAPKVVTLDNKTALIKQGVDYPYQSVDDEGNPKTEFKSIDLKLEVTPHVTPDNRINMVISITKNDLGEVIAGEQSFTTKEARTELLVNDGDTVVIGGIIKTASRQNMEGVPYLNRVPILGWLFKAEGSDDQKEELLIFITPRIIQLEQRLVQF</sequence>
<dbReference type="STRING" id="897.B2D07_00750"/>
<dbReference type="InterPro" id="IPR004846">
    <property type="entry name" value="T2SS/T3SS_dom"/>
</dbReference>
<evidence type="ECO:0000256" key="6">
    <source>
        <dbReference type="ARBA" id="ARBA00023237"/>
    </source>
</evidence>
<evidence type="ECO:0000313" key="13">
    <source>
        <dbReference type="EMBL" id="EPR40821.1"/>
    </source>
</evidence>
<dbReference type="InterPro" id="IPR051808">
    <property type="entry name" value="Type_IV_pilus_biogenesis"/>
</dbReference>
<dbReference type="GO" id="GO:0009306">
    <property type="term" value="P:protein secretion"/>
    <property type="evidence" value="ECO:0007669"/>
    <property type="project" value="InterPro"/>
</dbReference>
<accession>S7TUX6</accession>
<organism evidence="13 14">
    <name type="scientific">Desulfococcus multivorans DSM 2059</name>
    <dbReference type="NCBI Taxonomy" id="1121405"/>
    <lineage>
        <taxon>Bacteria</taxon>
        <taxon>Pseudomonadati</taxon>
        <taxon>Thermodesulfobacteriota</taxon>
        <taxon>Desulfobacteria</taxon>
        <taxon>Desulfobacterales</taxon>
        <taxon>Desulfococcaceae</taxon>
        <taxon>Desulfococcus</taxon>
    </lineage>
</organism>
<feature type="domain" description="NolW-like" evidence="10">
    <location>
        <begin position="473"/>
        <end position="533"/>
    </location>
</feature>
<dbReference type="PRINTS" id="PR00811">
    <property type="entry name" value="BCTERIALGSPD"/>
</dbReference>
<dbReference type="Pfam" id="PF03958">
    <property type="entry name" value="Secretin_N"/>
    <property type="match status" value="1"/>
</dbReference>
<dbReference type="EMBL" id="ATHJ01000080">
    <property type="protein sequence ID" value="EPR40821.1"/>
    <property type="molecule type" value="Genomic_DNA"/>
</dbReference>
<feature type="domain" description="Type II/III secretion system secretin-like" evidence="9">
    <location>
        <begin position="649"/>
        <end position="804"/>
    </location>
</feature>
<evidence type="ECO:0000256" key="4">
    <source>
        <dbReference type="ARBA" id="ARBA00022729"/>
    </source>
</evidence>
<evidence type="ECO:0000256" key="2">
    <source>
        <dbReference type="ARBA" id="ARBA00022448"/>
    </source>
</evidence>
<keyword evidence="6" id="KW-0998">Cell outer membrane</keyword>
<evidence type="ECO:0000259" key="11">
    <source>
        <dbReference type="Pfam" id="PF11741"/>
    </source>
</evidence>
<evidence type="ECO:0000256" key="7">
    <source>
        <dbReference type="RuleBase" id="RU004003"/>
    </source>
</evidence>
<proteinExistence type="inferred from homology"/>
<evidence type="ECO:0000313" key="14">
    <source>
        <dbReference type="Proteomes" id="UP000014977"/>
    </source>
</evidence>
<dbReference type="OrthoDB" id="9775455at2"/>
<evidence type="ECO:0000259" key="9">
    <source>
        <dbReference type="Pfam" id="PF00263"/>
    </source>
</evidence>
<evidence type="ECO:0000256" key="8">
    <source>
        <dbReference type="RuleBase" id="RU004004"/>
    </source>
</evidence>
<dbReference type="Gene3D" id="3.30.1370.130">
    <property type="match status" value="1"/>
</dbReference>
<evidence type="ECO:0000259" key="12">
    <source>
        <dbReference type="Pfam" id="PF21305"/>
    </source>
</evidence>
<keyword evidence="3" id="KW-0812">Transmembrane</keyword>
<dbReference type="NCBIfam" id="TIGR02515">
    <property type="entry name" value="IV_pilus_PilQ"/>
    <property type="match status" value="1"/>
</dbReference>
<dbReference type="RefSeq" id="WP_020876755.1">
    <property type="nucleotide sequence ID" value="NZ_ATHJ01000080.1"/>
</dbReference>
<dbReference type="InterPro" id="IPR021731">
    <property type="entry name" value="AMIN_dom"/>
</dbReference>
<evidence type="ECO:0000256" key="5">
    <source>
        <dbReference type="ARBA" id="ARBA00023136"/>
    </source>
</evidence>
<feature type="domain" description="GspD-like N0" evidence="12">
    <location>
        <begin position="371"/>
        <end position="422"/>
    </location>
</feature>
<evidence type="ECO:0000259" key="10">
    <source>
        <dbReference type="Pfam" id="PF03958"/>
    </source>
</evidence>
<keyword evidence="5" id="KW-0472">Membrane</keyword>
<keyword evidence="2 8" id="KW-0813">Transport</keyword>
<evidence type="ECO:0000256" key="3">
    <source>
        <dbReference type="ARBA" id="ARBA00022692"/>
    </source>
</evidence>
<comment type="similarity">
    <text evidence="7">Belongs to the bacterial secretin family.</text>
</comment>
<dbReference type="InterPro" id="IPR038591">
    <property type="entry name" value="NolW-like_sf"/>
</dbReference>
<dbReference type="InterPro" id="IPR001775">
    <property type="entry name" value="GspD/PilQ"/>
</dbReference>
<keyword evidence="14" id="KW-1185">Reference proteome</keyword>
<dbReference type="Proteomes" id="UP000014977">
    <property type="component" value="Unassembled WGS sequence"/>
</dbReference>
<name>S7TUX6_DESML</name>
<dbReference type="InterPro" id="IPR005644">
    <property type="entry name" value="NolW-like"/>
</dbReference>
<dbReference type="Gene3D" id="2.60.40.3500">
    <property type="match status" value="1"/>
</dbReference>
<dbReference type="AlphaFoldDB" id="S7TUX6"/>
<feature type="domain" description="AMIN" evidence="11">
    <location>
        <begin position="84"/>
        <end position="158"/>
    </location>
</feature>
<gene>
    <name evidence="13" type="ORF">dsmv_2324</name>
</gene>
<protein>
    <submittedName>
        <fullName evidence="13">Type IV pilus secretin PilQ</fullName>
    </submittedName>
</protein>
<evidence type="ECO:0000256" key="1">
    <source>
        <dbReference type="ARBA" id="ARBA00004370"/>
    </source>
</evidence>